<sequence length="136" mass="15981">MAGYSLAFCSLYLPSPWPLLPPFRPISDICSLSLLTVSPLFCQLSGLPTNQTHAQWLSYGLLRRACWLFRAAYLYPLKQTLVYQYDRHRHSFPFPLSEVIMKLLIFQLRNSSHNKISYLLYIMSSESYLRLKRRMI</sequence>
<dbReference type="EMBL" id="FOUB01000163">
    <property type="protein sequence ID" value="SFN26511.1"/>
    <property type="molecule type" value="Genomic_DNA"/>
</dbReference>
<organism evidence="1 2">
    <name type="scientific">Nitrosomonas communis</name>
    <dbReference type="NCBI Taxonomy" id="44574"/>
    <lineage>
        <taxon>Bacteria</taxon>
        <taxon>Pseudomonadati</taxon>
        <taxon>Pseudomonadota</taxon>
        <taxon>Betaproteobacteria</taxon>
        <taxon>Nitrosomonadales</taxon>
        <taxon>Nitrosomonadaceae</taxon>
        <taxon>Nitrosomonas</taxon>
    </lineage>
</organism>
<name>A0A1I4XKX4_9PROT</name>
<evidence type="ECO:0000313" key="2">
    <source>
        <dbReference type="Proteomes" id="UP000183287"/>
    </source>
</evidence>
<evidence type="ECO:0000313" key="1">
    <source>
        <dbReference type="EMBL" id="SFN26511.1"/>
    </source>
</evidence>
<protein>
    <submittedName>
        <fullName evidence="1">Uncharacterized protein</fullName>
    </submittedName>
</protein>
<accession>A0A1I4XKX4</accession>
<reference evidence="2" key="1">
    <citation type="submission" date="2016-10" db="EMBL/GenBank/DDBJ databases">
        <authorList>
            <person name="Varghese N."/>
            <person name="Submissions S."/>
        </authorList>
    </citation>
    <scope>NUCLEOTIDE SEQUENCE [LARGE SCALE GENOMIC DNA]</scope>
    <source>
        <strain evidence="2">Nm44</strain>
    </source>
</reference>
<proteinExistence type="predicted"/>
<keyword evidence="2" id="KW-1185">Reference proteome</keyword>
<dbReference type="AlphaFoldDB" id="A0A1I4XKX4"/>
<gene>
    <name evidence="1" type="ORF">SAMN05421863_11632</name>
</gene>
<dbReference type="Proteomes" id="UP000183287">
    <property type="component" value="Unassembled WGS sequence"/>
</dbReference>